<gene>
    <name evidence="9" type="ORF">FPRO05_02927</name>
</gene>
<comment type="similarity">
    <text evidence="5">Belongs to the SAT4 family.</text>
</comment>
<dbReference type="InterPro" id="IPR049326">
    <property type="entry name" value="Rhodopsin_dom_fungi"/>
</dbReference>
<comment type="caution">
    <text evidence="9">The sequence shown here is derived from an EMBL/GenBank/DDBJ whole genome shotgun (WGS) entry which is preliminary data.</text>
</comment>
<feature type="transmembrane region" description="Helical" evidence="6">
    <location>
        <begin position="170"/>
        <end position="194"/>
    </location>
</feature>
<feature type="transmembrane region" description="Helical" evidence="6">
    <location>
        <begin position="308"/>
        <end position="327"/>
    </location>
</feature>
<feature type="domain" description="Rhodopsin" evidence="8">
    <location>
        <begin position="278"/>
        <end position="363"/>
    </location>
</feature>
<evidence type="ECO:0000256" key="7">
    <source>
        <dbReference type="SAM" id="SignalP"/>
    </source>
</evidence>
<evidence type="ECO:0000256" key="3">
    <source>
        <dbReference type="ARBA" id="ARBA00022989"/>
    </source>
</evidence>
<evidence type="ECO:0000313" key="9">
    <source>
        <dbReference type="EMBL" id="RBA14135.1"/>
    </source>
</evidence>
<dbReference type="PANTHER" id="PTHR33048:SF129">
    <property type="entry name" value="INTEGRAL MEMBRANE PROTEIN-RELATED"/>
    <property type="match status" value="1"/>
</dbReference>
<evidence type="ECO:0000256" key="4">
    <source>
        <dbReference type="ARBA" id="ARBA00023136"/>
    </source>
</evidence>
<dbReference type="PANTHER" id="PTHR33048">
    <property type="entry name" value="PTH11-LIKE INTEGRAL MEMBRANE PROTEIN (AFU_ORTHOLOGUE AFUA_5G11245)"/>
    <property type="match status" value="1"/>
</dbReference>
<reference evidence="9 10" key="1">
    <citation type="submission" date="2017-12" db="EMBL/GenBank/DDBJ databases">
        <title>Genome sequence of the mycotoxigenic crop pathogen Fusarium proliferatum, strain ITEM 2341 from Date Palm.</title>
        <authorList>
            <person name="Almiman B.F."/>
            <person name="Shittu T.A."/>
            <person name="Muthumeenakshi S."/>
            <person name="Baroncelli R."/>
            <person name="Sreenivasaprasada S."/>
        </authorList>
    </citation>
    <scope>NUCLEOTIDE SEQUENCE [LARGE SCALE GENOMIC DNA]</scope>
    <source>
        <strain evidence="9 10">ITEM 2341</strain>
    </source>
</reference>
<dbReference type="EMBL" id="PKMI01000028">
    <property type="protein sequence ID" value="RBA14135.1"/>
    <property type="molecule type" value="Genomic_DNA"/>
</dbReference>
<feature type="chain" id="PRO_5016776685" description="Rhodopsin domain-containing protein" evidence="7">
    <location>
        <begin position="18"/>
        <end position="452"/>
    </location>
</feature>
<evidence type="ECO:0000256" key="5">
    <source>
        <dbReference type="ARBA" id="ARBA00038359"/>
    </source>
</evidence>
<keyword evidence="2 6" id="KW-0812">Transmembrane</keyword>
<keyword evidence="4 6" id="KW-0472">Membrane</keyword>
<dbReference type="Proteomes" id="UP000251714">
    <property type="component" value="Unassembled WGS sequence"/>
</dbReference>
<name>A0A365N069_GIBIN</name>
<feature type="transmembrane region" description="Helical" evidence="6">
    <location>
        <begin position="276"/>
        <end position="296"/>
    </location>
</feature>
<comment type="subcellular location">
    <subcellularLocation>
        <location evidence="1">Membrane</location>
        <topology evidence="1">Multi-pass membrane protein</topology>
    </subcellularLocation>
</comment>
<dbReference type="GO" id="GO:0016020">
    <property type="term" value="C:membrane"/>
    <property type="evidence" value="ECO:0007669"/>
    <property type="project" value="UniProtKB-SubCell"/>
</dbReference>
<feature type="signal peptide" evidence="7">
    <location>
        <begin position="1"/>
        <end position="17"/>
    </location>
</feature>
<evidence type="ECO:0000259" key="8">
    <source>
        <dbReference type="Pfam" id="PF20684"/>
    </source>
</evidence>
<organism evidence="9 10">
    <name type="scientific">Gibberella intermedia</name>
    <name type="common">Bulb rot disease fungus</name>
    <name type="synonym">Fusarium proliferatum</name>
    <dbReference type="NCBI Taxonomy" id="948311"/>
    <lineage>
        <taxon>Eukaryota</taxon>
        <taxon>Fungi</taxon>
        <taxon>Dikarya</taxon>
        <taxon>Ascomycota</taxon>
        <taxon>Pezizomycotina</taxon>
        <taxon>Sordariomycetes</taxon>
        <taxon>Hypocreomycetidae</taxon>
        <taxon>Hypocreales</taxon>
        <taxon>Nectriaceae</taxon>
        <taxon>Fusarium</taxon>
        <taxon>Fusarium fujikuroi species complex</taxon>
    </lineage>
</organism>
<evidence type="ECO:0000313" key="10">
    <source>
        <dbReference type="Proteomes" id="UP000251714"/>
    </source>
</evidence>
<keyword evidence="7" id="KW-0732">Signal</keyword>
<evidence type="ECO:0000256" key="2">
    <source>
        <dbReference type="ARBA" id="ARBA00022692"/>
    </source>
</evidence>
<feature type="transmembrane region" description="Helical" evidence="6">
    <location>
        <begin position="206"/>
        <end position="227"/>
    </location>
</feature>
<dbReference type="InterPro" id="IPR052337">
    <property type="entry name" value="SAT4-like"/>
</dbReference>
<sequence length="452" mass="49306">MKLVFSPALLFLGLTTAQYGGQIKVKDDGCPQFTAGEKSQPLSWVKGNNICADLSDICPDGKCSMAFQALVTGTDSRTPAKMGACPTDDCSSDCQTWDVESQSNSISVDCAEFTGQHYFYLGEPPATDDDFYIVRGILRTYGLNNVNASVGLVFSIQRPENPPDESKKPAILAGMILVILAIVVPTVARVIIRLKGARTQFGADDLAIIAAASLAVSYACIVIAMLAQTGAGRHTYESTYEGYNLYFYYLSSIKEVEALRGYLPWHGGDLHPSRDIFMHVAQSIVLLLAPIIILWYVKINTAKKARLFFIWLLGGTTVLGGLLQQTMVTITNDSCWQFTSAMRWTVLDLTFGTLTASLPVLDAAIMGTWTSIKTKIGTSGSHSRSRTQGWTDLEHDTRNTTTIRRVTAGDSDSIENIISGNKGGVVEMGILRTDEVELTYDSDPGMKNYHVK</sequence>
<dbReference type="Pfam" id="PF20684">
    <property type="entry name" value="Fung_rhodopsin"/>
    <property type="match status" value="1"/>
</dbReference>
<keyword evidence="3 6" id="KW-1133">Transmembrane helix</keyword>
<proteinExistence type="inferred from homology"/>
<evidence type="ECO:0000256" key="1">
    <source>
        <dbReference type="ARBA" id="ARBA00004141"/>
    </source>
</evidence>
<protein>
    <recommendedName>
        <fullName evidence="8">Rhodopsin domain-containing protein</fullName>
    </recommendedName>
</protein>
<dbReference type="AlphaFoldDB" id="A0A365N069"/>
<evidence type="ECO:0000256" key="6">
    <source>
        <dbReference type="SAM" id="Phobius"/>
    </source>
</evidence>
<accession>A0A365N069</accession>